<proteinExistence type="predicted"/>
<gene>
    <name evidence="2" type="ORF">EPJ81_01630</name>
</gene>
<evidence type="ECO:0000256" key="1">
    <source>
        <dbReference type="SAM" id="Phobius"/>
    </source>
</evidence>
<feature type="transmembrane region" description="Helical" evidence="1">
    <location>
        <begin position="6"/>
        <end position="23"/>
    </location>
</feature>
<sequence>MKNRIIITILTIIIASITTYFFVSIKTKKEFESLYNIGNDAISSVNKVNGLKIIPKIENLENKKIKILTFNKVSNSISNAVKYANYLWKNEGYYIITNHNFGKENGRVELAKNSSENGKILKVNVNCYTNDSFSVVISLINGSLLLKNNISNN</sequence>
<keyword evidence="1" id="KW-0812">Transmembrane</keyword>
<keyword evidence="1" id="KW-1133">Transmembrane helix</keyword>
<keyword evidence="1" id="KW-0472">Membrane</keyword>
<accession>A0A5C8EUW8</accession>
<evidence type="ECO:0000313" key="3">
    <source>
        <dbReference type="Proteomes" id="UP000325002"/>
    </source>
</evidence>
<dbReference type="Proteomes" id="UP000325002">
    <property type="component" value="Unassembled WGS sequence"/>
</dbReference>
<protein>
    <submittedName>
        <fullName evidence="2">Uncharacterized protein</fullName>
    </submittedName>
</protein>
<reference evidence="2 3" key="1">
    <citation type="journal article" date="1992" name="Lakartidningen">
        <title>[Penicillin V and not amoxicillin is the first choice preparation in acute otitis].</title>
        <authorList>
            <person name="Kamme C."/>
            <person name="Lundgren K."/>
            <person name="Prellner K."/>
        </authorList>
    </citation>
    <scope>NUCLEOTIDE SEQUENCE [LARGE SCALE GENOMIC DNA]</scope>
    <source>
        <strain evidence="2 3">PC3997IV</strain>
    </source>
</reference>
<dbReference type="RefSeq" id="WP_147545039.1">
    <property type="nucleotide sequence ID" value="NZ_SAYD01000007.1"/>
</dbReference>
<name>A0A5C8EUW8_9SPIR</name>
<evidence type="ECO:0000313" key="2">
    <source>
        <dbReference type="EMBL" id="TXJ40761.1"/>
    </source>
</evidence>
<dbReference type="AlphaFoldDB" id="A0A5C8EUW8"/>
<comment type="caution">
    <text evidence="2">The sequence shown here is derived from an EMBL/GenBank/DDBJ whole genome shotgun (WGS) entry which is preliminary data.</text>
</comment>
<organism evidence="2 3">
    <name type="scientific">Brachyspira aalborgi</name>
    <dbReference type="NCBI Taxonomy" id="29522"/>
    <lineage>
        <taxon>Bacteria</taxon>
        <taxon>Pseudomonadati</taxon>
        <taxon>Spirochaetota</taxon>
        <taxon>Spirochaetia</taxon>
        <taxon>Brachyspirales</taxon>
        <taxon>Brachyspiraceae</taxon>
        <taxon>Brachyspira</taxon>
    </lineage>
</organism>
<dbReference type="EMBL" id="SAYD01000007">
    <property type="protein sequence ID" value="TXJ40761.1"/>
    <property type="molecule type" value="Genomic_DNA"/>
</dbReference>